<comment type="caution">
    <text evidence="2">The sequence shown here is derived from an EMBL/GenBank/DDBJ whole genome shotgun (WGS) entry which is preliminary data.</text>
</comment>
<evidence type="ECO:0000259" key="1">
    <source>
        <dbReference type="Pfam" id="PF07238"/>
    </source>
</evidence>
<dbReference type="Pfam" id="PF07238">
    <property type="entry name" value="PilZ"/>
    <property type="match status" value="2"/>
</dbReference>
<dbReference type="AlphaFoldDB" id="A0A432Z6H4"/>
<sequence length="834" mass="96423">MPNHYFDQLIDQLKPVVYDTDFDTLFQSLTENEDGPTKFKLKMELRRLAAPCHRTVDLRNQVDGECHPYEYNGRRHQLDDVAVEIFERGLETYKGVFTQDTFEQILDAENHLRQARDEEKAFAQSLADHNAEPISGQSPFPSSDNETESYLLETFHFGQYPYRAEERMNFTIEVGLEDSQGRNYEAITTDISITGMRVRVNSDHNLKYNDALSLYFTGLAKEFTVDSETRIPYRVVGLQESDGKHYLNLNRDPNYQSAELDKFFHRFINGYKKRYRVNVDNTYNTIISKGHEQFLLPRMKQLPVFFSESNRQLVADYVLTTDNNRFILNNWINELNQISFGSIFNIRRSRWLLQDLTENDNARLLVLTFSITARGKIYNYSATVEELQKTGLWDTYVAFGSQKASWRVYQIDLRRVDLNQAWQPQSVPQNVNVPFRLNPPTAQVKRAIAPLRYMGIVNDITDSLNGFFDTDLNKEQLSSLKAFAHPPAVPIRTKEARLEFINLRSEKRFSYRSRCRVKVGKFVRDGMIIDLSVSGLQVQIDTPVAAEKGDNVDISMTGFKKLYKKAKLDHLAYTIASIDDARTTLRLKIDGDHEQHMGSEFIRFLIREQRDLLKLQVENTSINGLELCLRNLYCDAPGSLPVFLYRNKRRKTSVRRAGLSNWPSGWGQLLSKLPGSQQSALNLQPLLRGSSVAKELLPRLNEMDRTSEPVTLLLLLRLYRQSGEDIIQTQWLKSNDNHAIESFIEQCLPNSIFRAVTVALSRTGRPDTQFIQAELNYISRYAAYRAQEIEEDLWQVYAIADTVDVTESLLEFALPGTDTIKEQQERLNDWVNKF</sequence>
<feature type="domain" description="PilZ" evidence="1">
    <location>
        <begin position="163"/>
        <end position="244"/>
    </location>
</feature>
<name>A0A432Z6H4_9GAMM</name>
<evidence type="ECO:0000313" key="3">
    <source>
        <dbReference type="Proteomes" id="UP000288058"/>
    </source>
</evidence>
<proteinExistence type="predicted"/>
<gene>
    <name evidence="2" type="ORF">CWI78_03475</name>
</gene>
<feature type="domain" description="PilZ" evidence="1">
    <location>
        <begin position="503"/>
        <end position="596"/>
    </location>
</feature>
<protein>
    <submittedName>
        <fullName evidence="2">PilZ domain-containing protein</fullName>
    </submittedName>
</protein>
<accession>A0A432Z6H4</accession>
<dbReference type="RefSeq" id="WP_126780278.1">
    <property type="nucleotide sequence ID" value="NZ_PIQC01000001.1"/>
</dbReference>
<dbReference type="EMBL" id="PIQC01000001">
    <property type="protein sequence ID" value="RUO73504.1"/>
    <property type="molecule type" value="Genomic_DNA"/>
</dbReference>
<dbReference type="Proteomes" id="UP000288058">
    <property type="component" value="Unassembled WGS sequence"/>
</dbReference>
<dbReference type="Gene3D" id="2.40.10.220">
    <property type="entry name" value="predicted glycosyltransferase like domains"/>
    <property type="match status" value="1"/>
</dbReference>
<keyword evidence="3" id="KW-1185">Reference proteome</keyword>
<evidence type="ECO:0000313" key="2">
    <source>
        <dbReference type="EMBL" id="RUO73504.1"/>
    </source>
</evidence>
<dbReference type="OrthoDB" id="6208912at2"/>
<organism evidence="2 3">
    <name type="scientific">Idiomarina ramblicola</name>
    <dbReference type="NCBI Taxonomy" id="263724"/>
    <lineage>
        <taxon>Bacteria</taxon>
        <taxon>Pseudomonadati</taxon>
        <taxon>Pseudomonadota</taxon>
        <taxon>Gammaproteobacteria</taxon>
        <taxon>Alteromonadales</taxon>
        <taxon>Idiomarinaceae</taxon>
        <taxon>Idiomarina</taxon>
    </lineage>
</organism>
<dbReference type="InterPro" id="IPR009875">
    <property type="entry name" value="PilZ_domain"/>
</dbReference>
<reference evidence="3" key="1">
    <citation type="journal article" date="2018" name="Front. Microbiol.">
        <title>Genome-Based Analysis Reveals the Taxonomy and Diversity of the Family Idiomarinaceae.</title>
        <authorList>
            <person name="Liu Y."/>
            <person name="Lai Q."/>
            <person name="Shao Z."/>
        </authorList>
    </citation>
    <scope>NUCLEOTIDE SEQUENCE [LARGE SCALE GENOMIC DNA]</scope>
    <source>
        <strain evidence="3">R22</strain>
    </source>
</reference>
<dbReference type="GO" id="GO:0035438">
    <property type="term" value="F:cyclic-di-GMP binding"/>
    <property type="evidence" value="ECO:0007669"/>
    <property type="project" value="InterPro"/>
</dbReference>
<dbReference type="SUPFAM" id="SSF141371">
    <property type="entry name" value="PilZ domain-like"/>
    <property type="match status" value="2"/>
</dbReference>